<dbReference type="InterPro" id="IPR000210">
    <property type="entry name" value="BTB/POZ_dom"/>
</dbReference>
<feature type="region of interest" description="Disordered" evidence="1">
    <location>
        <begin position="74"/>
        <end position="93"/>
    </location>
</feature>
<evidence type="ECO:0000259" key="2">
    <source>
        <dbReference type="PROSITE" id="PS50097"/>
    </source>
</evidence>
<dbReference type="SUPFAM" id="SSF54695">
    <property type="entry name" value="POZ domain"/>
    <property type="match status" value="1"/>
</dbReference>
<evidence type="ECO:0000256" key="1">
    <source>
        <dbReference type="SAM" id="MobiDB-lite"/>
    </source>
</evidence>
<dbReference type="Gene3D" id="2.60.210.10">
    <property type="entry name" value="Apoptosis, Tumor Necrosis Factor Receptor Associated Protein 2, Chain A"/>
    <property type="match status" value="1"/>
</dbReference>
<dbReference type="SMART" id="SM00225">
    <property type="entry name" value="BTB"/>
    <property type="match status" value="1"/>
</dbReference>
<dbReference type="InterPro" id="IPR008974">
    <property type="entry name" value="TRAF-like"/>
</dbReference>
<keyword evidence="4" id="KW-1185">Reference proteome</keyword>
<reference evidence="4" key="1">
    <citation type="submission" date="2017-10" db="EMBL/GenBank/DDBJ databases">
        <title>Rapid genome shrinkage in a self-fertile nematode reveals novel sperm competition proteins.</title>
        <authorList>
            <person name="Yin D."/>
            <person name="Schwarz E.M."/>
            <person name="Thomas C.G."/>
            <person name="Felde R.L."/>
            <person name="Korf I.F."/>
            <person name="Cutter A.D."/>
            <person name="Schartner C.M."/>
            <person name="Ralston E.J."/>
            <person name="Meyer B.J."/>
            <person name="Haag E.S."/>
        </authorList>
    </citation>
    <scope>NUCLEOTIDE SEQUENCE [LARGE SCALE GENOMIC DNA]</scope>
    <source>
        <strain evidence="4">JU1422</strain>
    </source>
</reference>
<accession>A0A2G5VGY3</accession>
<comment type="caution">
    <text evidence="3">The sequence shown here is derived from an EMBL/GenBank/DDBJ whole genome shotgun (WGS) entry which is preliminary data.</text>
</comment>
<organism evidence="3 4">
    <name type="scientific">Caenorhabditis nigoni</name>
    <dbReference type="NCBI Taxonomy" id="1611254"/>
    <lineage>
        <taxon>Eukaryota</taxon>
        <taxon>Metazoa</taxon>
        <taxon>Ecdysozoa</taxon>
        <taxon>Nematoda</taxon>
        <taxon>Chromadorea</taxon>
        <taxon>Rhabditida</taxon>
        <taxon>Rhabditina</taxon>
        <taxon>Rhabditomorpha</taxon>
        <taxon>Rhabditoidea</taxon>
        <taxon>Rhabditidae</taxon>
        <taxon>Peloderinae</taxon>
        <taxon>Caenorhabditis</taxon>
    </lineage>
</organism>
<dbReference type="CDD" id="cd18186">
    <property type="entry name" value="BTB_POZ_ZBTB_KLHL-like"/>
    <property type="match status" value="1"/>
</dbReference>
<dbReference type="STRING" id="1611254.A0A2G5VGY3"/>
<dbReference type="SUPFAM" id="SSF49599">
    <property type="entry name" value="TRAF domain-like"/>
    <property type="match status" value="1"/>
</dbReference>
<dbReference type="AlphaFoldDB" id="A0A2G5VGY3"/>
<dbReference type="PANTHER" id="PTHR22743:SF165">
    <property type="entry name" value="BTB AND MATH DOMAIN CONTAINING-RELATED"/>
    <property type="match status" value="1"/>
</dbReference>
<dbReference type="EMBL" id="PDUG01000001">
    <property type="protein sequence ID" value="PIC51002.1"/>
    <property type="molecule type" value="Genomic_DNA"/>
</dbReference>
<dbReference type="InterPro" id="IPR052664">
    <property type="entry name" value="BTB-MATH_domain_protein"/>
</dbReference>
<dbReference type="InterPro" id="IPR002083">
    <property type="entry name" value="MATH/TRAF_dom"/>
</dbReference>
<feature type="domain" description="BTB" evidence="2">
    <location>
        <begin position="245"/>
        <end position="312"/>
    </location>
</feature>
<dbReference type="SMART" id="SM00061">
    <property type="entry name" value="MATH"/>
    <property type="match status" value="1"/>
</dbReference>
<evidence type="ECO:0000313" key="4">
    <source>
        <dbReference type="Proteomes" id="UP000230233"/>
    </source>
</evidence>
<dbReference type="Proteomes" id="UP000230233">
    <property type="component" value="Chromosome I"/>
</dbReference>
<gene>
    <name evidence="3" type="primary">Cnig_chr_I.g1683</name>
    <name evidence="3" type="ORF">B9Z55_001683</name>
</gene>
<proteinExistence type="predicted"/>
<dbReference type="Gene3D" id="3.30.710.10">
    <property type="entry name" value="Potassium Channel Kv1.1, Chain A"/>
    <property type="match status" value="1"/>
</dbReference>
<dbReference type="Pfam" id="PF00917">
    <property type="entry name" value="MATH"/>
    <property type="match status" value="1"/>
</dbReference>
<dbReference type="PANTHER" id="PTHR22743">
    <property type="entry name" value="MEPRIN/TRAF-LIKE MATH FAMILY-C.ELEGANS"/>
    <property type="match status" value="1"/>
</dbReference>
<sequence length="401" mass="46111">MNCWIFSESFAKMANNEKEPTEAGENQEIIPPLNKDETLEKLKLVAAETEEIKHSQKRKFDEMAEKLQSIEESVSKISKTDNDGKSFLSNNQSNKEQESRKIFSLKDVFENVYSLKEDEYVCSEDKEHFNVKWSIEVGHIDNHLGFYVHCKPIAPIGNKYTIEAKLEFKMLGNDDNTAIKTVKFCFDKDEVVCGYEHFLKWEEMEYDFLINEKKLTAEVKVEILKMSGFGKKKIRRFDESQKDVSDVVLVVNGTKFYISKMYLAAQSSFFKTLFLGNFSESNKSEIPLSGIDPEDFQRFLEVLYSENAVDDSTVEGILLVADLYDAPTVVGRCEMFLLHDSDKEFKKKLQISTKYRLQSLKKECLSKIDTLDDVQRLLPCDLSDLDPSAALIILQKCVSSH</sequence>
<dbReference type="InterPro" id="IPR011333">
    <property type="entry name" value="SKP1/BTB/POZ_sf"/>
</dbReference>
<dbReference type="Pfam" id="PF00651">
    <property type="entry name" value="BTB"/>
    <property type="match status" value="1"/>
</dbReference>
<dbReference type="CDD" id="cd00121">
    <property type="entry name" value="MATH"/>
    <property type="match status" value="1"/>
</dbReference>
<dbReference type="PROSITE" id="PS50097">
    <property type="entry name" value="BTB"/>
    <property type="match status" value="1"/>
</dbReference>
<protein>
    <recommendedName>
        <fullName evidence="2">BTB domain-containing protein</fullName>
    </recommendedName>
</protein>
<name>A0A2G5VGY3_9PELO</name>
<dbReference type="OrthoDB" id="19132at2759"/>
<evidence type="ECO:0000313" key="3">
    <source>
        <dbReference type="EMBL" id="PIC51002.1"/>
    </source>
</evidence>